<dbReference type="InterPro" id="IPR047218">
    <property type="entry name" value="YocR/YhdH-like"/>
</dbReference>
<keyword evidence="6" id="KW-0769">Symport</keyword>
<feature type="transmembrane region" description="Helical" evidence="8">
    <location>
        <begin position="134"/>
        <end position="154"/>
    </location>
</feature>
<keyword evidence="3 6" id="KW-0812">Transmembrane</keyword>
<dbReference type="AlphaFoldDB" id="I5BRV5"/>
<dbReference type="Proteomes" id="UP000004622">
    <property type="component" value="Unassembled WGS sequence"/>
</dbReference>
<feature type="compositionally biased region" description="Basic residues" evidence="7">
    <location>
        <begin position="444"/>
        <end position="454"/>
    </location>
</feature>
<evidence type="ECO:0000256" key="4">
    <source>
        <dbReference type="ARBA" id="ARBA00022989"/>
    </source>
</evidence>
<name>I5BRV5_9HYPH</name>
<feature type="transmembrane region" description="Helical" evidence="8">
    <location>
        <begin position="204"/>
        <end position="228"/>
    </location>
</feature>
<comment type="similarity">
    <text evidence="6">Belongs to the sodium:neurotransmitter symporter (SNF) (TC 2.A.22) family.</text>
</comment>
<feature type="transmembrane region" description="Helical" evidence="8">
    <location>
        <begin position="76"/>
        <end position="104"/>
    </location>
</feature>
<keyword evidence="5 8" id="KW-0472">Membrane</keyword>
<dbReference type="STRING" id="204799.GCA_001696575_03620"/>
<dbReference type="PROSITE" id="PS00610">
    <property type="entry name" value="NA_NEUROTRAN_SYMP_1"/>
    <property type="match status" value="1"/>
</dbReference>
<organism evidence="9 10">
    <name type="scientific">Nitratireductor aquibiodomus RA22</name>
    <dbReference type="NCBI Taxonomy" id="1189611"/>
    <lineage>
        <taxon>Bacteria</taxon>
        <taxon>Pseudomonadati</taxon>
        <taxon>Pseudomonadota</taxon>
        <taxon>Alphaproteobacteria</taxon>
        <taxon>Hyphomicrobiales</taxon>
        <taxon>Phyllobacteriaceae</taxon>
        <taxon>Nitratireductor</taxon>
    </lineage>
</organism>
<dbReference type="PATRIC" id="fig|1189611.3.peg.4101"/>
<dbReference type="GO" id="GO:0015293">
    <property type="term" value="F:symporter activity"/>
    <property type="evidence" value="ECO:0007669"/>
    <property type="project" value="UniProtKB-KW"/>
</dbReference>
<dbReference type="EMBL" id="AJXZ01000056">
    <property type="protein sequence ID" value="EIM72307.1"/>
    <property type="molecule type" value="Genomic_DNA"/>
</dbReference>
<feature type="region of interest" description="Disordered" evidence="7">
    <location>
        <begin position="374"/>
        <end position="393"/>
    </location>
</feature>
<comment type="subcellular location">
    <subcellularLocation>
        <location evidence="1">Membrane</location>
        <topology evidence="1">Multi-pass membrane protein</topology>
    </subcellularLocation>
</comment>
<feature type="transmembrane region" description="Helical" evidence="8">
    <location>
        <begin position="287"/>
        <end position="312"/>
    </location>
</feature>
<evidence type="ECO:0000313" key="9">
    <source>
        <dbReference type="EMBL" id="EIM72307.1"/>
    </source>
</evidence>
<evidence type="ECO:0000256" key="5">
    <source>
        <dbReference type="ARBA" id="ARBA00023136"/>
    </source>
</evidence>
<dbReference type="Pfam" id="PF00209">
    <property type="entry name" value="SNF"/>
    <property type="match status" value="2"/>
</dbReference>
<evidence type="ECO:0000256" key="1">
    <source>
        <dbReference type="ARBA" id="ARBA00004141"/>
    </source>
</evidence>
<sequence length="454" mass="48746">MGFILAAAGSAVGLGNVWRFPYVTGENGGGAFLLIYLGIVFSIGVSVLVAELIIGRSTQLDPAGAFRKLAGGAWPIVGYMSILTAFVILSFYCVIAGWTVAYMIKSITGSVLTANPEEIGGVFDAFITDPLEPVLYTALFIGLTVFVALGGVASGIERAARILMPALFVILLVLVARSVTLDGAVEGIAFFLEPDFSKVTWETLLAALGQAFFSLSLGMGAMITYGSYMQRHDDIAGSALAVTVLDALVAVLSGLVILPAVFAFGAAPTAGPGLTFITLPSIFAQMPFGFLFAALFFFLLAIAALTSAVAFWRWSSPISWTRQREPEESGRNSRHCHLCPCRARVSQPRRNVRLHHRWKSALRCAGLSHQQHHATARRATGRPVPGVGSEAQGRRRICRRLHSGSGSGRSMAVHYPLCRARGDPADPHQRPRLHLKPGEEGLRHSARRHFPGAH</sequence>
<dbReference type="PROSITE" id="PS50267">
    <property type="entry name" value="NA_NEUROTRAN_SYMP_3"/>
    <property type="match status" value="1"/>
</dbReference>
<proteinExistence type="inferred from homology"/>
<keyword evidence="2 6" id="KW-0813">Transport</keyword>
<dbReference type="PANTHER" id="PTHR42948:SF1">
    <property type="entry name" value="TRANSPORTER"/>
    <property type="match status" value="1"/>
</dbReference>
<dbReference type="InterPro" id="IPR000175">
    <property type="entry name" value="Na/ntran_symport"/>
</dbReference>
<dbReference type="PRINTS" id="PR00176">
    <property type="entry name" value="NANEUSMPORT"/>
</dbReference>
<evidence type="ECO:0000256" key="7">
    <source>
        <dbReference type="SAM" id="MobiDB-lite"/>
    </source>
</evidence>
<keyword evidence="4 8" id="KW-1133">Transmembrane helix</keyword>
<evidence type="ECO:0000256" key="2">
    <source>
        <dbReference type="ARBA" id="ARBA00022448"/>
    </source>
</evidence>
<feature type="transmembrane region" description="Helical" evidence="8">
    <location>
        <begin position="166"/>
        <end position="192"/>
    </location>
</feature>
<protein>
    <recommendedName>
        <fullName evidence="6">Transporter</fullName>
    </recommendedName>
</protein>
<evidence type="ECO:0000256" key="3">
    <source>
        <dbReference type="ARBA" id="ARBA00022692"/>
    </source>
</evidence>
<gene>
    <name evidence="9" type="ORF">A33O_20395</name>
</gene>
<dbReference type="NCBIfam" id="NF037979">
    <property type="entry name" value="Na_transp"/>
    <property type="match status" value="1"/>
</dbReference>
<dbReference type="CDD" id="cd10336">
    <property type="entry name" value="SLC6sbd_Tyt1-Like"/>
    <property type="match status" value="1"/>
</dbReference>
<feature type="compositionally biased region" description="Basic and acidic residues" evidence="7">
    <location>
        <begin position="420"/>
        <end position="429"/>
    </location>
</feature>
<dbReference type="PANTHER" id="PTHR42948">
    <property type="entry name" value="TRANSPORTER"/>
    <property type="match status" value="1"/>
</dbReference>
<evidence type="ECO:0000256" key="8">
    <source>
        <dbReference type="SAM" id="Phobius"/>
    </source>
</evidence>
<evidence type="ECO:0000256" key="6">
    <source>
        <dbReference type="RuleBase" id="RU003732"/>
    </source>
</evidence>
<reference evidence="9 10" key="1">
    <citation type="journal article" date="2012" name="J. Bacteriol.">
        <title>Genome Sequence of Nitratireductor aquibiodomus Strain RA22.</title>
        <authorList>
            <person name="Singh A."/>
            <person name="Jangir P.K."/>
            <person name="Kumari C."/>
            <person name="Sharma R."/>
        </authorList>
    </citation>
    <scope>NUCLEOTIDE SEQUENCE [LARGE SCALE GENOMIC DNA]</scope>
    <source>
        <strain evidence="9 10">RA22</strain>
    </source>
</reference>
<dbReference type="GO" id="GO:0016020">
    <property type="term" value="C:membrane"/>
    <property type="evidence" value="ECO:0007669"/>
    <property type="project" value="UniProtKB-SubCell"/>
</dbReference>
<accession>I5BRV5</accession>
<dbReference type="InterPro" id="IPR037272">
    <property type="entry name" value="SNS_sf"/>
</dbReference>
<comment type="caution">
    <text evidence="9">The sequence shown here is derived from an EMBL/GenBank/DDBJ whole genome shotgun (WGS) entry which is preliminary data.</text>
</comment>
<dbReference type="SUPFAM" id="SSF161070">
    <property type="entry name" value="SNF-like"/>
    <property type="match status" value="1"/>
</dbReference>
<feature type="region of interest" description="Disordered" evidence="7">
    <location>
        <begin position="419"/>
        <end position="454"/>
    </location>
</feature>
<evidence type="ECO:0000313" key="10">
    <source>
        <dbReference type="Proteomes" id="UP000004622"/>
    </source>
</evidence>
<feature type="transmembrane region" description="Helical" evidence="8">
    <location>
        <begin position="29"/>
        <end position="55"/>
    </location>
</feature>
<feature type="transmembrane region" description="Helical" evidence="8">
    <location>
        <begin position="240"/>
        <end position="267"/>
    </location>
</feature>